<proteinExistence type="predicted"/>
<organism evidence="1 2">
    <name type="scientific">Taklimakanibacter albus</name>
    <dbReference type="NCBI Taxonomy" id="2800327"/>
    <lineage>
        <taxon>Bacteria</taxon>
        <taxon>Pseudomonadati</taxon>
        <taxon>Pseudomonadota</taxon>
        <taxon>Alphaproteobacteria</taxon>
        <taxon>Hyphomicrobiales</taxon>
        <taxon>Aestuariivirgaceae</taxon>
        <taxon>Taklimakanibacter</taxon>
    </lineage>
</organism>
<keyword evidence="2" id="KW-1185">Reference proteome</keyword>
<gene>
    <name evidence="1" type="ORF">JHL16_11010</name>
</gene>
<reference evidence="1" key="1">
    <citation type="submission" date="2021-01" db="EMBL/GenBank/DDBJ databases">
        <authorList>
            <person name="Sun Q."/>
        </authorList>
    </citation>
    <scope>NUCLEOTIDE SEQUENCE</scope>
    <source>
        <strain evidence="1">YIM B02566</strain>
    </source>
</reference>
<name>A0ACC5R2J7_9HYPH</name>
<protein>
    <submittedName>
        <fullName evidence="1">DUF502 domain-containing protein</fullName>
    </submittedName>
</protein>
<sequence>MSSPQNMSDEPKPAPVTSSSFGAKLRTYFLTGIVVTAPIAITLWASYWFVTLFDAWLRPLIPVVLDPGHYLPFRIPGIGLIFALLGITLIGALAANLVGRTILAFWDRLLNRTPVVRSVYKGTKQIFETLFSQSGASFRNVGLIEWPRKGIYSLVFVSREVDGGQIGLEPGRQMYAVYISTTPNPTSGYVYFVDVSDVRIIDMPVEDAAKMVISMGLVFPEGSEQVRTVSANINQDMAQRLLQMPEKKTGTED</sequence>
<comment type="caution">
    <text evidence="1">The sequence shown here is derived from an EMBL/GenBank/DDBJ whole genome shotgun (WGS) entry which is preliminary data.</text>
</comment>
<accession>A0ACC5R2J7</accession>
<evidence type="ECO:0000313" key="2">
    <source>
        <dbReference type="Proteomes" id="UP000616151"/>
    </source>
</evidence>
<dbReference type="Proteomes" id="UP000616151">
    <property type="component" value="Unassembled WGS sequence"/>
</dbReference>
<dbReference type="EMBL" id="JAENHL010000006">
    <property type="protein sequence ID" value="MBK1866885.1"/>
    <property type="molecule type" value="Genomic_DNA"/>
</dbReference>
<evidence type="ECO:0000313" key="1">
    <source>
        <dbReference type="EMBL" id="MBK1866885.1"/>
    </source>
</evidence>